<gene>
    <name evidence="2" type="ORF">Mco01_05390</name>
</gene>
<comment type="caution">
    <text evidence="2">The sequence shown here is derived from an EMBL/GenBank/DDBJ whole genome shotgun (WGS) entry which is preliminary data.</text>
</comment>
<name>A0ABQ4FRT7_9ACTN</name>
<feature type="domain" description="ATP-grasp" evidence="1">
    <location>
        <begin position="138"/>
        <end position="281"/>
    </location>
</feature>
<protein>
    <recommendedName>
        <fullName evidence="1">ATP-grasp domain-containing protein</fullName>
    </recommendedName>
</protein>
<proteinExistence type="predicted"/>
<accession>A0ABQ4FRT7</accession>
<sequence length="299" mass="31904">MTSGLLLCRDPLRPRTPDAHFRRDAQAVRDLGGRLALLDHDALTAGDAARAVAGVPEGFGPAWYRGWMVRSEQYAELSRALADRGCVLLTTSAAFQAAHELPGWYDLFAHLTPRTVVVPLRYGEVPHEADLVAAVRPLGGGPAIVKDHVKSRKHEWDDACFVPDTADASRLSAVARRFLELRDEDLVGGLVVRRYERLLRPEVRVWWLDGKVLYAGPHPDEPEAAVPALPPLTEVAEAVAALACRFVTSDLAVREDDGALRVVEVGDGQVSDLPRGAGADAVIGGLVAAAAGPDGGGAG</sequence>
<reference evidence="2 3" key="1">
    <citation type="submission" date="2021-01" db="EMBL/GenBank/DDBJ databases">
        <title>Whole genome shotgun sequence of Microbispora corallina NBRC 16416.</title>
        <authorList>
            <person name="Komaki H."/>
            <person name="Tamura T."/>
        </authorList>
    </citation>
    <scope>NUCLEOTIDE SEQUENCE [LARGE SCALE GENOMIC DNA]</scope>
    <source>
        <strain evidence="2 3">NBRC 16416</strain>
    </source>
</reference>
<evidence type="ECO:0000259" key="1">
    <source>
        <dbReference type="Pfam" id="PF14243"/>
    </source>
</evidence>
<dbReference type="Proteomes" id="UP000603904">
    <property type="component" value="Unassembled WGS sequence"/>
</dbReference>
<evidence type="ECO:0000313" key="2">
    <source>
        <dbReference type="EMBL" id="GIH37539.1"/>
    </source>
</evidence>
<dbReference type="Pfam" id="PF14243">
    <property type="entry name" value="R2K_3"/>
    <property type="match status" value="1"/>
</dbReference>
<dbReference type="RefSeq" id="WP_204055290.1">
    <property type="nucleotide sequence ID" value="NZ_BAAAGP010000001.1"/>
</dbReference>
<dbReference type="InterPro" id="IPR025643">
    <property type="entry name" value="R2K_3"/>
</dbReference>
<keyword evidence="3" id="KW-1185">Reference proteome</keyword>
<evidence type="ECO:0000313" key="3">
    <source>
        <dbReference type="Proteomes" id="UP000603904"/>
    </source>
</evidence>
<dbReference type="EMBL" id="BOOC01000002">
    <property type="protein sequence ID" value="GIH37539.1"/>
    <property type="molecule type" value="Genomic_DNA"/>
</dbReference>
<organism evidence="2 3">
    <name type="scientific">Microbispora corallina</name>
    <dbReference type="NCBI Taxonomy" id="83302"/>
    <lineage>
        <taxon>Bacteria</taxon>
        <taxon>Bacillati</taxon>
        <taxon>Actinomycetota</taxon>
        <taxon>Actinomycetes</taxon>
        <taxon>Streptosporangiales</taxon>
        <taxon>Streptosporangiaceae</taxon>
        <taxon>Microbispora</taxon>
    </lineage>
</organism>